<dbReference type="OrthoDB" id="68195at2"/>
<sequence length="188" mass="20684">MKNLAANVTSKHPAHWALFSAITLLLISISSSWANDESQIDTTESECGLSDQQRQMLTLVNEARNHARQCGDQKFPTVSPLNWSCQLEAAADMHAKNMAKNNYFSHTDSNGAGVEQRVDHHGYVWQAVGENIAAGHISAETVIKGWLESPGHCSNIMNDAFTEMGMASANNTDSRYTTYWAQTLGTPR</sequence>
<keyword evidence="4" id="KW-1185">Reference proteome</keyword>
<comment type="caution">
    <text evidence="3">The sequence shown here is derived from an EMBL/GenBank/DDBJ whole genome shotgun (WGS) entry which is preliminary data.</text>
</comment>
<dbReference type="InterPro" id="IPR014044">
    <property type="entry name" value="CAP_dom"/>
</dbReference>
<dbReference type="AlphaFoldDB" id="A0A3S0Y4G1"/>
<keyword evidence="1" id="KW-0732">Signal</keyword>
<evidence type="ECO:0000313" key="3">
    <source>
        <dbReference type="EMBL" id="RUR32179.1"/>
    </source>
</evidence>
<dbReference type="EMBL" id="RZHG01000011">
    <property type="protein sequence ID" value="RUR32179.1"/>
    <property type="molecule type" value="Genomic_DNA"/>
</dbReference>
<dbReference type="RefSeq" id="WP_126945500.1">
    <property type="nucleotide sequence ID" value="NZ_RZHG01000011.1"/>
</dbReference>
<proteinExistence type="predicted"/>
<evidence type="ECO:0000259" key="2">
    <source>
        <dbReference type="Pfam" id="PF00188"/>
    </source>
</evidence>
<dbReference type="Pfam" id="PF00188">
    <property type="entry name" value="CAP"/>
    <property type="match status" value="1"/>
</dbReference>
<evidence type="ECO:0000256" key="1">
    <source>
        <dbReference type="SAM" id="SignalP"/>
    </source>
</evidence>
<dbReference type="SUPFAM" id="SSF55797">
    <property type="entry name" value="PR-1-like"/>
    <property type="match status" value="1"/>
</dbReference>
<evidence type="ECO:0000313" key="4">
    <source>
        <dbReference type="Proteomes" id="UP000287336"/>
    </source>
</evidence>
<dbReference type="Gene3D" id="3.40.33.10">
    <property type="entry name" value="CAP"/>
    <property type="match status" value="1"/>
</dbReference>
<dbReference type="PANTHER" id="PTHR31157">
    <property type="entry name" value="SCP DOMAIN-CONTAINING PROTEIN"/>
    <property type="match status" value="1"/>
</dbReference>
<dbReference type="CDD" id="cd05379">
    <property type="entry name" value="CAP_bacterial"/>
    <property type="match status" value="1"/>
</dbReference>
<gene>
    <name evidence="3" type="ORF">ELY33_06125</name>
</gene>
<feature type="signal peptide" evidence="1">
    <location>
        <begin position="1"/>
        <end position="34"/>
    </location>
</feature>
<accession>A0A3S0Y4G1</accession>
<dbReference type="PANTHER" id="PTHR31157:SF1">
    <property type="entry name" value="SCP DOMAIN-CONTAINING PROTEIN"/>
    <property type="match status" value="1"/>
</dbReference>
<organism evidence="3 4">
    <name type="scientific">Vreelandella andesensis</name>
    <dbReference type="NCBI Taxonomy" id="447567"/>
    <lineage>
        <taxon>Bacteria</taxon>
        <taxon>Pseudomonadati</taxon>
        <taxon>Pseudomonadota</taxon>
        <taxon>Gammaproteobacteria</taxon>
        <taxon>Oceanospirillales</taxon>
        <taxon>Halomonadaceae</taxon>
        <taxon>Vreelandella</taxon>
    </lineage>
</organism>
<reference evidence="3 4" key="1">
    <citation type="submission" date="2018-12" db="EMBL/GenBank/DDBJ databases">
        <title>three novel Halomonas strain isolated from plants.</title>
        <authorList>
            <person name="Sun C."/>
        </authorList>
    </citation>
    <scope>NUCLEOTIDE SEQUENCE [LARGE SCALE GENOMIC DNA]</scope>
    <source>
        <strain evidence="3 4">DSM 19434</strain>
    </source>
</reference>
<feature type="chain" id="PRO_5018729843" evidence="1">
    <location>
        <begin position="35"/>
        <end position="188"/>
    </location>
</feature>
<protein>
    <submittedName>
        <fullName evidence="3">CAP domain-containing protein</fullName>
    </submittedName>
</protein>
<dbReference type="Proteomes" id="UP000287336">
    <property type="component" value="Unassembled WGS sequence"/>
</dbReference>
<name>A0A3S0Y4G1_9GAMM</name>
<feature type="domain" description="SCP" evidence="2">
    <location>
        <begin position="59"/>
        <end position="182"/>
    </location>
</feature>
<dbReference type="InterPro" id="IPR035940">
    <property type="entry name" value="CAP_sf"/>
</dbReference>